<reference evidence="8" key="1">
    <citation type="submission" date="2016-10" db="EMBL/GenBank/DDBJ databases">
        <title>CRISPR-Cas defence system in Roseofilum reptotaenium: evidence of a bacteriophage-cyanobacterium arms race in the coral black band disease.</title>
        <authorList>
            <person name="Buerger P."/>
            <person name="Wood-Charlson E.M."/>
            <person name="Weynberg K.D."/>
            <person name="Willis B."/>
            <person name="Van Oppen M.J."/>
        </authorList>
    </citation>
    <scope>NUCLEOTIDE SEQUENCE [LARGE SCALE GENOMIC DNA]</scope>
    <source>
        <strain evidence="8">AO1-A</strain>
    </source>
</reference>
<dbReference type="Proteomes" id="UP000183940">
    <property type="component" value="Unassembled WGS sequence"/>
</dbReference>
<evidence type="ECO:0000256" key="3">
    <source>
        <dbReference type="ARBA" id="ARBA00022553"/>
    </source>
</evidence>
<dbReference type="STRING" id="1925591.BI308_21190"/>
<evidence type="ECO:0000256" key="4">
    <source>
        <dbReference type="ARBA" id="ARBA00022777"/>
    </source>
</evidence>
<keyword evidence="3" id="KW-0597">Phosphoprotein</keyword>
<dbReference type="CDD" id="cd00082">
    <property type="entry name" value="HisKA"/>
    <property type="match status" value="1"/>
</dbReference>
<dbReference type="EC" id="2.7.13.3" evidence="2"/>
<dbReference type="InterPro" id="IPR036097">
    <property type="entry name" value="HisK_dim/P_sf"/>
</dbReference>
<keyword evidence="4" id="KW-0418">Kinase</keyword>
<keyword evidence="9" id="KW-1185">Reference proteome</keyword>
<evidence type="ECO:0000256" key="1">
    <source>
        <dbReference type="ARBA" id="ARBA00000085"/>
    </source>
</evidence>
<keyword evidence="4" id="KW-0808">Transferase</keyword>
<evidence type="ECO:0000256" key="5">
    <source>
        <dbReference type="ARBA" id="ARBA00023012"/>
    </source>
</evidence>
<comment type="caution">
    <text evidence="8">The sequence shown here is derived from an EMBL/GenBank/DDBJ whole genome shotgun (WGS) entry which is preliminary data.</text>
</comment>
<dbReference type="Gene3D" id="1.10.287.130">
    <property type="match status" value="1"/>
</dbReference>
<dbReference type="SUPFAM" id="SSF47384">
    <property type="entry name" value="Homodimeric domain of signal transducing histidine kinase"/>
    <property type="match status" value="1"/>
</dbReference>
<feature type="domain" description="Histidine kinase" evidence="7">
    <location>
        <begin position="258"/>
        <end position="474"/>
    </location>
</feature>
<dbReference type="Pfam" id="PF00512">
    <property type="entry name" value="HisKA"/>
    <property type="match status" value="1"/>
</dbReference>
<evidence type="ECO:0000313" key="9">
    <source>
        <dbReference type="Proteomes" id="UP000183940"/>
    </source>
</evidence>
<evidence type="ECO:0000256" key="6">
    <source>
        <dbReference type="SAM" id="MobiDB-lite"/>
    </source>
</evidence>
<dbReference type="EMBL" id="MLAW01000050">
    <property type="protein sequence ID" value="OJJ19784.1"/>
    <property type="molecule type" value="Genomic_DNA"/>
</dbReference>
<sequence length="474" mass="52268">MFEWMMPTLSEILGQLEPIANGQHKAERSWCGAIAALNDLLDRDELSQGLILCSSPILAHPHPQITSWLFLPLQETHSLLFKLPPSPSESGDLPLTPVGSSPLYDGAPLSSDQSSCPLTAKTLLAPQDPLHYEQFAVVLTPSLSLVMAIAPQTTGDLGFQFSFDPQDVERAWNALRSRVCLTGTPEDVQHLDNLYHQFPPVAPGYQTVTAFSRLMVQYLPEPSVAVSTADRSSERVKKQTPPSPTTTASQPDLELLQAIAHGVKTPLATIRTYTRLLLKRSNLPPEVLKRLHTIDRECTEQIDRFNLIFRAVELETTPTKSQSTQLTTTSLAQVFQDGIPQWQKQAGRRNVTLDVVLPQHTPTVVSDPHLLDQVLTNVIQNFTSTLPTGSHVQVEVTPAGNQLKLQLISETPQACPSLSPFKALGQVLMFQPETGNLSLNLSVTKNLFEAIGGKFLIRQRPKQGEVMTIFLPIR</sequence>
<protein>
    <recommendedName>
        <fullName evidence="2">histidine kinase</fullName>
        <ecNumber evidence="2">2.7.13.3</ecNumber>
    </recommendedName>
</protein>
<dbReference type="SMART" id="SM00388">
    <property type="entry name" value="HisKA"/>
    <property type="match status" value="1"/>
</dbReference>
<dbReference type="GO" id="GO:0000155">
    <property type="term" value="F:phosphorelay sensor kinase activity"/>
    <property type="evidence" value="ECO:0007669"/>
    <property type="project" value="InterPro"/>
</dbReference>
<evidence type="ECO:0000256" key="2">
    <source>
        <dbReference type="ARBA" id="ARBA00012438"/>
    </source>
</evidence>
<dbReference type="InterPro" id="IPR036890">
    <property type="entry name" value="HATPase_C_sf"/>
</dbReference>
<proteinExistence type="predicted"/>
<dbReference type="AlphaFoldDB" id="A0A1L9QLM6"/>
<comment type="catalytic activity">
    <reaction evidence="1">
        <text>ATP + protein L-histidine = ADP + protein N-phospho-L-histidine.</text>
        <dbReference type="EC" id="2.7.13.3"/>
    </reaction>
</comment>
<keyword evidence="5" id="KW-0902">Two-component regulatory system</keyword>
<gene>
    <name evidence="8" type="ORF">BI308_21190</name>
</gene>
<dbReference type="Gene3D" id="3.30.565.10">
    <property type="entry name" value="Histidine kinase-like ATPase, C-terminal domain"/>
    <property type="match status" value="1"/>
</dbReference>
<evidence type="ECO:0000259" key="7">
    <source>
        <dbReference type="PROSITE" id="PS50109"/>
    </source>
</evidence>
<accession>A0A1L9QLM6</accession>
<name>A0A1L9QLM6_9CYAN</name>
<dbReference type="PANTHER" id="PTHR43547">
    <property type="entry name" value="TWO-COMPONENT HISTIDINE KINASE"/>
    <property type="match status" value="1"/>
</dbReference>
<dbReference type="InterPro" id="IPR005467">
    <property type="entry name" value="His_kinase_dom"/>
</dbReference>
<organism evidence="8 9">
    <name type="scientific">Roseofilum reptotaenium AO1-A</name>
    <dbReference type="NCBI Taxonomy" id="1925591"/>
    <lineage>
        <taxon>Bacteria</taxon>
        <taxon>Bacillati</taxon>
        <taxon>Cyanobacteriota</taxon>
        <taxon>Cyanophyceae</taxon>
        <taxon>Desertifilales</taxon>
        <taxon>Desertifilaceae</taxon>
        <taxon>Roseofilum</taxon>
    </lineage>
</organism>
<dbReference type="PANTHER" id="PTHR43547:SF2">
    <property type="entry name" value="HYBRID SIGNAL TRANSDUCTION HISTIDINE KINASE C"/>
    <property type="match status" value="1"/>
</dbReference>
<evidence type="ECO:0000313" key="8">
    <source>
        <dbReference type="EMBL" id="OJJ19784.1"/>
    </source>
</evidence>
<dbReference type="PROSITE" id="PS50109">
    <property type="entry name" value="HIS_KIN"/>
    <property type="match status" value="1"/>
</dbReference>
<feature type="region of interest" description="Disordered" evidence="6">
    <location>
        <begin position="227"/>
        <end position="251"/>
    </location>
</feature>
<dbReference type="SUPFAM" id="SSF55874">
    <property type="entry name" value="ATPase domain of HSP90 chaperone/DNA topoisomerase II/histidine kinase"/>
    <property type="match status" value="1"/>
</dbReference>
<dbReference type="InterPro" id="IPR003661">
    <property type="entry name" value="HisK_dim/P_dom"/>
</dbReference>